<gene>
    <name evidence="2" type="ORF">WCY31_07640</name>
</gene>
<reference evidence="2 3" key="1">
    <citation type="submission" date="2024-03" db="EMBL/GenBank/DDBJ databases">
        <title>Sulfurimonas sp. HSL3-1.</title>
        <authorList>
            <person name="Wang S."/>
        </authorList>
    </citation>
    <scope>NUCLEOTIDE SEQUENCE [LARGE SCALE GENOMIC DNA]</scope>
    <source>
        <strain evidence="2 3">HSL3-1</strain>
    </source>
</reference>
<dbReference type="CDD" id="cd16413">
    <property type="entry name" value="DGQHR_domain"/>
    <property type="match status" value="1"/>
</dbReference>
<dbReference type="InterPro" id="IPR011856">
    <property type="entry name" value="tRNA_endonuc-like_dom_sf"/>
</dbReference>
<dbReference type="InterPro" id="IPR017601">
    <property type="entry name" value="DGQHR-contain_dom"/>
</dbReference>
<feature type="coiled-coil region" evidence="1">
    <location>
        <begin position="616"/>
        <end position="643"/>
    </location>
</feature>
<evidence type="ECO:0000256" key="1">
    <source>
        <dbReference type="SAM" id="Coils"/>
    </source>
</evidence>
<protein>
    <submittedName>
        <fullName evidence="2">DGQHR domain-containing protein</fullName>
    </submittedName>
</protein>
<proteinExistence type="predicted"/>
<dbReference type="NCBIfam" id="TIGR03187">
    <property type="entry name" value="DGQHR"/>
    <property type="match status" value="1"/>
</dbReference>
<organism evidence="2 3">
    <name type="scientific">Sulfurimonas diazotrophicus</name>
    <dbReference type="NCBI Taxonomy" id="3131939"/>
    <lineage>
        <taxon>Bacteria</taxon>
        <taxon>Pseudomonadati</taxon>
        <taxon>Campylobacterota</taxon>
        <taxon>Epsilonproteobacteria</taxon>
        <taxon>Campylobacterales</taxon>
        <taxon>Sulfurimonadaceae</taxon>
        <taxon>Sulfurimonas</taxon>
    </lineage>
</organism>
<dbReference type="RefSeq" id="WP_345971926.1">
    <property type="nucleotide sequence ID" value="NZ_CP147920.1"/>
</dbReference>
<keyword evidence="1" id="KW-0175">Coiled coil</keyword>
<dbReference type="Gene3D" id="3.40.1350.10">
    <property type="match status" value="1"/>
</dbReference>
<keyword evidence="3" id="KW-1185">Reference proteome</keyword>
<sequence>MKAIVGKVSSEYLGELLIGENALKKEFNLRKDKYKYETIRPQLLDEYMSEGWELSKELQRDLKVRKERKFDELLENRFWVLLYKMRFHEMNYSRNFKITLPREYVEDGEKQIDVFAKDDETVILAECKTAEKLKKKSLQKDLEEFNSIQNSLAKSIKKHYGADFKPKILWLFVTENIIWSENDKKRAEEYNIKVITEQHLPYYELIVKHLGAAAKYQFLAEFFQNQKIPELVGVKVSASKGKLGGEPFYSFITTPRHLLKIAFVNHRNLNDPDGIPTYQRVIQKTRLNKISQFIEEGGFFPTNILINFTKKVKFEPQYKDPLTGVTHGHLYLPSTFKSAWVIDGQHRLYGYSNLDEEYLDQSIFVLAFENMKHEDEAKLFVTINQEQKSVPKTIIDSLEGELKWGSEKATDRIGAISTRIVDILGSELSSPLYGRICAEGDIKTSVRCLTLPELKDGIKKSELIGSVKNNEIQFGPLSDKSDEETLKKAYKTLIAYLDMIKDVSEKNWEAGKESFVWTNIGIKGHMHLLNALFKHLSEKDGFDYSQLTIEETIQSFQKFLQPLLDYYINSSITTIESEFKGKYGSGAPKEYFFKLARIIRKEHEDFIPSGYAEWEEEQSEENIKKADEQVKQLNLDIQKAIFDKLKVLYGEQESGYWEQGIKDKNIKLAAYQKQLEDNSGKLMPKEHYLDFIQYKKVIEQKENWPHFKNMFDIKMINEDKGKAKYLSWMDKLNEIRKIYAHPTEQRTYKLEHYQFLDWICEQINERIQNQ</sequence>
<evidence type="ECO:0000313" key="3">
    <source>
        <dbReference type="Proteomes" id="UP001447842"/>
    </source>
</evidence>
<accession>A0ABZ3H6V7</accession>
<dbReference type="EMBL" id="CP147920">
    <property type="protein sequence ID" value="XAU14127.1"/>
    <property type="molecule type" value="Genomic_DNA"/>
</dbReference>
<evidence type="ECO:0000313" key="2">
    <source>
        <dbReference type="EMBL" id="XAU14127.1"/>
    </source>
</evidence>
<dbReference type="Proteomes" id="UP001447842">
    <property type="component" value="Chromosome"/>
</dbReference>
<name>A0ABZ3H6V7_9BACT</name>